<dbReference type="AlphaFoldDB" id="A0A918TFW4"/>
<proteinExistence type="predicted"/>
<name>A0A918TFW4_9BACT</name>
<feature type="transmembrane region" description="Helical" evidence="1">
    <location>
        <begin position="99"/>
        <end position="121"/>
    </location>
</feature>
<dbReference type="RefSeq" id="WP_189567946.1">
    <property type="nucleotide sequence ID" value="NZ_BMXI01000003.1"/>
</dbReference>
<evidence type="ECO:0000313" key="3">
    <source>
        <dbReference type="Proteomes" id="UP000644507"/>
    </source>
</evidence>
<keyword evidence="1" id="KW-1133">Transmembrane helix</keyword>
<keyword evidence="3" id="KW-1185">Reference proteome</keyword>
<reference evidence="2" key="2">
    <citation type="submission" date="2020-09" db="EMBL/GenBank/DDBJ databases">
        <authorList>
            <person name="Sun Q."/>
            <person name="Kim S."/>
        </authorList>
    </citation>
    <scope>NUCLEOTIDE SEQUENCE</scope>
    <source>
        <strain evidence="2">KCTC 12988</strain>
    </source>
</reference>
<accession>A0A918TFW4</accession>
<organism evidence="2 3">
    <name type="scientific">Roseibacillus persicicus</name>
    <dbReference type="NCBI Taxonomy" id="454148"/>
    <lineage>
        <taxon>Bacteria</taxon>
        <taxon>Pseudomonadati</taxon>
        <taxon>Verrucomicrobiota</taxon>
        <taxon>Verrucomicrobiia</taxon>
        <taxon>Verrucomicrobiales</taxon>
        <taxon>Verrucomicrobiaceae</taxon>
        <taxon>Roseibacillus</taxon>
    </lineage>
</organism>
<gene>
    <name evidence="2" type="ORF">GCM10007100_10200</name>
</gene>
<feature type="transmembrane region" description="Helical" evidence="1">
    <location>
        <begin position="27"/>
        <end position="47"/>
    </location>
</feature>
<keyword evidence="1" id="KW-0812">Transmembrane</keyword>
<protein>
    <submittedName>
        <fullName evidence="2">Uncharacterized protein</fullName>
    </submittedName>
</protein>
<evidence type="ECO:0000313" key="2">
    <source>
        <dbReference type="EMBL" id="GHC46528.1"/>
    </source>
</evidence>
<sequence>MRRRDKGSILDDASGLMAPGGSQAWSIYGLGLVLPLLIFAYAGKSFLLRESFYLSSRGIVELYGDSARWMAAFYLGIALFVHARWWWGGKGYEQAHHTLMGVACLFFIGGYFGASVCALAGV</sequence>
<comment type="caution">
    <text evidence="2">The sequence shown here is derived from an EMBL/GenBank/DDBJ whole genome shotgun (WGS) entry which is preliminary data.</text>
</comment>
<feature type="transmembrane region" description="Helical" evidence="1">
    <location>
        <begin position="67"/>
        <end position="87"/>
    </location>
</feature>
<dbReference type="Proteomes" id="UP000644507">
    <property type="component" value="Unassembled WGS sequence"/>
</dbReference>
<reference evidence="2" key="1">
    <citation type="journal article" date="2014" name="Int. J. Syst. Evol. Microbiol.">
        <title>Complete genome sequence of Corynebacterium casei LMG S-19264T (=DSM 44701T), isolated from a smear-ripened cheese.</title>
        <authorList>
            <consortium name="US DOE Joint Genome Institute (JGI-PGF)"/>
            <person name="Walter F."/>
            <person name="Albersmeier A."/>
            <person name="Kalinowski J."/>
            <person name="Ruckert C."/>
        </authorList>
    </citation>
    <scope>NUCLEOTIDE SEQUENCE</scope>
    <source>
        <strain evidence="2">KCTC 12988</strain>
    </source>
</reference>
<keyword evidence="1" id="KW-0472">Membrane</keyword>
<dbReference type="EMBL" id="BMXI01000003">
    <property type="protein sequence ID" value="GHC46528.1"/>
    <property type="molecule type" value="Genomic_DNA"/>
</dbReference>
<evidence type="ECO:0000256" key="1">
    <source>
        <dbReference type="SAM" id="Phobius"/>
    </source>
</evidence>